<accession>A0AAV7T0W6</accession>
<dbReference type="PANTHER" id="PTHR15128">
    <property type="entry name" value="TAL1 SCL INTERRUPTING LOCUS"/>
    <property type="match status" value="1"/>
</dbReference>
<dbReference type="Pfam" id="PF26399">
    <property type="entry name" value="PRM_STIL"/>
    <property type="match status" value="1"/>
</dbReference>
<proteinExistence type="predicted"/>
<dbReference type="AlphaFoldDB" id="A0AAV7T0W6"/>
<dbReference type="GO" id="GO:0031023">
    <property type="term" value="P:microtubule organizing center organization"/>
    <property type="evidence" value="ECO:0007669"/>
    <property type="project" value="TreeGrafter"/>
</dbReference>
<dbReference type="Pfam" id="PF25775">
    <property type="entry name" value="CC_STIL"/>
    <property type="match status" value="1"/>
</dbReference>
<evidence type="ECO:0000313" key="4">
    <source>
        <dbReference type="EMBL" id="KAJ1169966.1"/>
    </source>
</evidence>
<protein>
    <recommendedName>
        <fullName evidence="6">SCL-interrupting locus protein</fullName>
    </recommendedName>
</protein>
<feature type="region of interest" description="Disordered" evidence="1">
    <location>
        <begin position="375"/>
        <end position="417"/>
    </location>
</feature>
<comment type="caution">
    <text evidence="4">The sequence shown here is derived from an EMBL/GenBank/DDBJ whole genome shotgun (WGS) entry which is preliminary data.</text>
</comment>
<dbReference type="GO" id="GO:0007224">
    <property type="term" value="P:smoothened signaling pathway"/>
    <property type="evidence" value="ECO:0007669"/>
    <property type="project" value="TreeGrafter"/>
</dbReference>
<feature type="compositionally biased region" description="Polar residues" evidence="1">
    <location>
        <begin position="467"/>
        <end position="481"/>
    </location>
</feature>
<feature type="compositionally biased region" description="Polar residues" evidence="1">
    <location>
        <begin position="377"/>
        <end position="386"/>
    </location>
</feature>
<dbReference type="GO" id="GO:0071539">
    <property type="term" value="P:protein localization to centrosome"/>
    <property type="evidence" value="ECO:0007669"/>
    <property type="project" value="TreeGrafter"/>
</dbReference>
<dbReference type="InterPro" id="IPR057655">
    <property type="entry name" value="STIL_CC"/>
</dbReference>
<evidence type="ECO:0008006" key="6">
    <source>
        <dbReference type="Google" id="ProtNLM"/>
    </source>
</evidence>
<feature type="domain" description="STIL coiled coil region" evidence="3">
    <location>
        <begin position="733"/>
        <end position="760"/>
    </location>
</feature>
<evidence type="ECO:0000313" key="5">
    <source>
        <dbReference type="Proteomes" id="UP001066276"/>
    </source>
</evidence>
<dbReference type="EMBL" id="JANPWB010000007">
    <property type="protein sequence ID" value="KAJ1169966.1"/>
    <property type="molecule type" value="Genomic_DNA"/>
</dbReference>
<evidence type="ECO:0000259" key="2">
    <source>
        <dbReference type="Pfam" id="PF15253"/>
    </source>
</evidence>
<feature type="domain" description="STIL N-terminal" evidence="2">
    <location>
        <begin position="32"/>
        <end position="373"/>
    </location>
</feature>
<gene>
    <name evidence="4" type="ORF">NDU88_001847</name>
</gene>
<feature type="compositionally biased region" description="Low complexity" evidence="1">
    <location>
        <begin position="520"/>
        <end position="538"/>
    </location>
</feature>
<feature type="region of interest" description="Disordered" evidence="1">
    <location>
        <begin position="443"/>
        <end position="595"/>
    </location>
</feature>
<dbReference type="PANTHER" id="PTHR15128:SF0">
    <property type="entry name" value="SCL-INTERRUPTING LOCUS PROTEIN"/>
    <property type="match status" value="1"/>
</dbReference>
<evidence type="ECO:0000256" key="1">
    <source>
        <dbReference type="SAM" id="MobiDB-lite"/>
    </source>
</evidence>
<keyword evidence="5" id="KW-1185">Reference proteome</keyword>
<dbReference type="InterPro" id="IPR058559">
    <property type="entry name" value="PRM_STIL"/>
</dbReference>
<organism evidence="4 5">
    <name type="scientific">Pleurodeles waltl</name>
    <name type="common">Iberian ribbed newt</name>
    <dbReference type="NCBI Taxonomy" id="8319"/>
    <lineage>
        <taxon>Eukaryota</taxon>
        <taxon>Metazoa</taxon>
        <taxon>Chordata</taxon>
        <taxon>Craniata</taxon>
        <taxon>Vertebrata</taxon>
        <taxon>Euteleostomi</taxon>
        <taxon>Amphibia</taxon>
        <taxon>Batrachia</taxon>
        <taxon>Caudata</taxon>
        <taxon>Salamandroidea</taxon>
        <taxon>Salamandridae</taxon>
        <taxon>Pleurodelinae</taxon>
        <taxon>Pleurodeles</taxon>
    </lineage>
</organism>
<dbReference type="InterPro" id="IPR057731">
    <property type="entry name" value="STIL_N"/>
</dbReference>
<evidence type="ECO:0000259" key="3">
    <source>
        <dbReference type="Pfam" id="PF25775"/>
    </source>
</evidence>
<dbReference type="GO" id="GO:0007052">
    <property type="term" value="P:mitotic spindle organization"/>
    <property type="evidence" value="ECO:0007669"/>
    <property type="project" value="TreeGrafter"/>
</dbReference>
<dbReference type="InterPro" id="IPR026123">
    <property type="entry name" value="STIL"/>
</dbReference>
<feature type="compositionally biased region" description="Polar residues" evidence="1">
    <location>
        <begin position="539"/>
        <end position="553"/>
    </location>
</feature>
<reference evidence="4" key="1">
    <citation type="journal article" date="2022" name="bioRxiv">
        <title>Sequencing and chromosome-scale assembly of the giantPleurodeles waltlgenome.</title>
        <authorList>
            <person name="Brown T."/>
            <person name="Elewa A."/>
            <person name="Iarovenko S."/>
            <person name="Subramanian E."/>
            <person name="Araus A.J."/>
            <person name="Petzold A."/>
            <person name="Susuki M."/>
            <person name="Suzuki K.-i.T."/>
            <person name="Hayashi T."/>
            <person name="Toyoda A."/>
            <person name="Oliveira C."/>
            <person name="Osipova E."/>
            <person name="Leigh N.D."/>
            <person name="Simon A."/>
            <person name="Yun M.H."/>
        </authorList>
    </citation>
    <scope>NUCLEOTIDE SEQUENCE</scope>
    <source>
        <strain evidence="4">20211129_DDA</strain>
        <tissue evidence="4">Liver</tissue>
    </source>
</reference>
<name>A0AAV7T0W6_PLEWA</name>
<sequence length="1275" mass="139578">MEAAFTSVANNSTVRCQSTRSPLAFPPSKLALWDPTPMGDTIGLHLGYYRNPRLLVLEKVVRLAYLHAKSERKKASSCFLVGWLTVDEDEEGITLTVDRFDPGREATGCVGKVPTAAPPGDIIIPCTVKTSNHSSGDVTWHTSENSSATLKCLQNHICSRDALDLSKMLSVQALIIYTENMDNLNFDLHWSAVTVANICESIPVKPVTIIPTALARNLSSNINIAQIQGKHKSGYLTMDQTRKLLLVLDSDPKVYTLPLVGIWLSGVIHVHNPQVWTCCLRYLYSSSLQERVLSETGSFLIVLYSQTHKDPEFYECLPCSGNKELCFQLLNCSESLHLYKNADVSCKTPIQFELSAATQSVEIEFFNGISKDVSPLKQRSSPNKVSASDHDSGVEDEDFSPRPTPSPHPASQQVSRIHPSVPELSIVFDGSFVESKARSKHAASVSSGHPLSLPSVPVRNSYPPGNVHNQNQCFTIDQQNFGPPMKEPSARRLSNKLSLETPSQHSAMRKSVPATRKSCRSSSSSSSSSPSTSQSGVSPDTSILQYRMQSQQHGPAIDSATPRRGPPPITRSSSHSRQAVFAPPPHVTLHNGQRAADRPCTSPISACGCGCYLNGHIQYCPSNMWHGVDNMTSSSTPEIHSDTPAETSYSVHPQNLAYPNNVCCSHVCVTSSPTNPGHQSKRENCFATSNLISPSRMHSSQAGPCSPSCATHSAFMQSPLPAVLGNRMMGLPTDAYRLLAEQDRQLKLLQAQIQRLLEVQALQSSSTSTNTPSQRQVEFIATETQSTAGLQMTKSVSIAVSTGASLFWNSPCVDQEDSASPAKQNDVNADDLTVSLNLGENVSHATISSSLKAVDICSFAESTQDVEDEQSRSSDSLSVSQHLPKGPQTSVFLEHTPSEEMKCLQTEAVEHVDKCIDNANKIQPPVQTLATLPDDHMLYQDLLGQVNHLLKASEECNEHGTSQISTTARKKISQPNQKVNVQNDVLSATLKQLKNLGVHITVDSSDSLKNNTNKVENASVLACINPEAVIPRLNYMSFDNVGMSGFSPNGVDLSMEANAIALKYLNESQLSHLSQSRTSQNTPTGYSSFQNLLNLNSEKSMVGLSLISPNDMSFATKKYMKRYGLIESNDSSDDEDELSNCSREDNSLFDINSRPIPEGLSCRKVPSEEVSERLNTNVETPTAPFLHKVDVNSLRNIKEDPSSRMVLQPSDPNSFQGIKEVPHSPKLLTSKAQYTRHPEKENAREIQIELKHTENPKSLGDFLDVNRLRQLPKLF</sequence>
<feature type="compositionally biased region" description="Polar residues" evidence="1">
    <location>
        <begin position="495"/>
        <end position="506"/>
    </location>
</feature>
<dbReference type="GO" id="GO:0005815">
    <property type="term" value="C:microtubule organizing center"/>
    <property type="evidence" value="ECO:0007669"/>
    <property type="project" value="TreeGrafter"/>
</dbReference>
<dbReference type="Pfam" id="PF15253">
    <property type="entry name" value="STIL_N"/>
    <property type="match status" value="1"/>
</dbReference>
<feature type="region of interest" description="Disordered" evidence="1">
    <location>
        <begin position="864"/>
        <end position="894"/>
    </location>
</feature>
<dbReference type="Proteomes" id="UP001066276">
    <property type="component" value="Chromosome 4_1"/>
</dbReference>